<keyword evidence="3" id="KW-1185">Reference proteome</keyword>
<dbReference type="InterPro" id="IPR057767">
    <property type="entry name" value="UGSC-like_dom"/>
</dbReference>
<reference evidence="3" key="1">
    <citation type="journal article" date="2019" name="Int. J. Syst. Evol. Microbiol.">
        <title>The Global Catalogue of Microorganisms (GCM) 10K type strain sequencing project: providing services to taxonomists for standard genome sequencing and annotation.</title>
        <authorList>
            <consortium name="The Broad Institute Genomics Platform"/>
            <consortium name="The Broad Institute Genome Sequencing Center for Infectious Disease"/>
            <person name="Wu L."/>
            <person name="Ma J."/>
        </authorList>
    </citation>
    <scope>NUCLEOTIDE SEQUENCE [LARGE SCALE GENOMIC DNA]</scope>
    <source>
        <strain evidence="3">XZYJT-10</strain>
    </source>
</reference>
<protein>
    <recommendedName>
        <fullName evidence="1">UGSC-like domain-containing protein</fullName>
    </recommendedName>
</protein>
<proteinExistence type="predicted"/>
<dbReference type="EMBL" id="JBHTBJ010000025">
    <property type="protein sequence ID" value="MFC7277759.1"/>
    <property type="molecule type" value="Genomic_DNA"/>
</dbReference>
<organism evidence="2 3">
    <name type="scientific">Paractinoplanes rhizophilus</name>
    <dbReference type="NCBI Taxonomy" id="1416877"/>
    <lineage>
        <taxon>Bacteria</taxon>
        <taxon>Bacillati</taxon>
        <taxon>Actinomycetota</taxon>
        <taxon>Actinomycetes</taxon>
        <taxon>Micromonosporales</taxon>
        <taxon>Micromonosporaceae</taxon>
        <taxon>Paractinoplanes</taxon>
    </lineage>
</organism>
<gene>
    <name evidence="2" type="ORF">ACFQS1_27545</name>
</gene>
<dbReference type="RefSeq" id="WP_378973764.1">
    <property type="nucleotide sequence ID" value="NZ_JBHTBJ010000025.1"/>
</dbReference>
<accession>A0ABW2HY38</accession>
<comment type="caution">
    <text evidence="2">The sequence shown here is derived from an EMBL/GenBank/DDBJ whole genome shotgun (WGS) entry which is preliminary data.</text>
</comment>
<dbReference type="Pfam" id="PF24696">
    <property type="entry name" value="UGSC"/>
    <property type="match status" value="1"/>
</dbReference>
<evidence type="ECO:0000313" key="3">
    <source>
        <dbReference type="Proteomes" id="UP001596548"/>
    </source>
</evidence>
<evidence type="ECO:0000313" key="2">
    <source>
        <dbReference type="EMBL" id="MFC7277759.1"/>
    </source>
</evidence>
<feature type="domain" description="UGSC-like" evidence="1">
    <location>
        <begin position="3"/>
        <end position="172"/>
    </location>
</feature>
<dbReference type="Proteomes" id="UP001596548">
    <property type="component" value="Unassembled WGS sequence"/>
</dbReference>
<name>A0ABW2HY38_9ACTN</name>
<sequence>MTLIDPTGTRHYDRPLCPRSLGAEPRIGLVDGTLNKGSHWGQGMLDAAEANLRTRLPGAVFGRVSLNPLDNPPPDLWAASMATRHDALVVVGGDCVTCMSRGIRDAIWAELAGLPSAVVCTAAVEEIVRQVCDTYGMPALHVFRVRESLFGQPREKIAELVTPYIGGLAGALTD</sequence>
<evidence type="ECO:0000259" key="1">
    <source>
        <dbReference type="Pfam" id="PF24696"/>
    </source>
</evidence>